<feature type="region of interest" description="Disordered" evidence="1">
    <location>
        <begin position="56"/>
        <end position="93"/>
    </location>
</feature>
<proteinExistence type="predicted"/>
<organism evidence="3 4">
    <name type="scientific">Dunaliella salina</name>
    <name type="common">Green alga</name>
    <name type="synonym">Protococcus salinus</name>
    <dbReference type="NCBI Taxonomy" id="3046"/>
    <lineage>
        <taxon>Eukaryota</taxon>
        <taxon>Viridiplantae</taxon>
        <taxon>Chlorophyta</taxon>
        <taxon>core chlorophytes</taxon>
        <taxon>Chlorophyceae</taxon>
        <taxon>CS clade</taxon>
        <taxon>Chlamydomonadales</taxon>
        <taxon>Dunaliellaceae</taxon>
        <taxon>Dunaliella</taxon>
    </lineage>
</organism>
<dbReference type="Proteomes" id="UP000815325">
    <property type="component" value="Unassembled WGS sequence"/>
</dbReference>
<feature type="compositionally biased region" description="Acidic residues" evidence="1">
    <location>
        <begin position="72"/>
        <end position="93"/>
    </location>
</feature>
<feature type="transmembrane region" description="Helical" evidence="2">
    <location>
        <begin position="33"/>
        <end position="51"/>
    </location>
</feature>
<keyword evidence="2" id="KW-0812">Transmembrane</keyword>
<keyword evidence="2" id="KW-1133">Transmembrane helix</keyword>
<gene>
    <name evidence="3" type="ORF">DUNSADRAFT_7608</name>
</gene>
<accession>A0ABQ7GL60</accession>
<keyword evidence="4" id="KW-1185">Reference proteome</keyword>
<evidence type="ECO:0000256" key="2">
    <source>
        <dbReference type="SAM" id="Phobius"/>
    </source>
</evidence>
<evidence type="ECO:0000313" key="4">
    <source>
        <dbReference type="Proteomes" id="UP000815325"/>
    </source>
</evidence>
<evidence type="ECO:0000313" key="3">
    <source>
        <dbReference type="EMBL" id="KAF5835283.1"/>
    </source>
</evidence>
<protein>
    <submittedName>
        <fullName evidence="3">Uncharacterized protein</fullName>
    </submittedName>
</protein>
<dbReference type="EMBL" id="MU069713">
    <property type="protein sequence ID" value="KAF5835283.1"/>
    <property type="molecule type" value="Genomic_DNA"/>
</dbReference>
<evidence type="ECO:0000256" key="1">
    <source>
        <dbReference type="SAM" id="MobiDB-lite"/>
    </source>
</evidence>
<feature type="compositionally biased region" description="Basic and acidic residues" evidence="1">
    <location>
        <begin position="62"/>
        <end position="71"/>
    </location>
</feature>
<reference evidence="3" key="1">
    <citation type="submission" date="2017-08" db="EMBL/GenBank/DDBJ databases">
        <authorList>
            <person name="Polle J.E."/>
            <person name="Barry K."/>
            <person name="Cushman J."/>
            <person name="Schmutz J."/>
            <person name="Tran D."/>
            <person name="Hathwaick L.T."/>
            <person name="Yim W.C."/>
            <person name="Jenkins J."/>
            <person name="Mckie-Krisberg Z.M."/>
            <person name="Prochnik S."/>
            <person name="Lindquist E."/>
            <person name="Dockter R.B."/>
            <person name="Adam C."/>
            <person name="Molina H."/>
            <person name="Bunkerborg J."/>
            <person name="Jin E."/>
            <person name="Buchheim M."/>
            <person name="Magnuson J."/>
        </authorList>
    </citation>
    <scope>NUCLEOTIDE SEQUENCE</scope>
    <source>
        <strain evidence="3">CCAP 19/18</strain>
    </source>
</reference>
<comment type="caution">
    <text evidence="3">The sequence shown here is derived from an EMBL/GenBank/DDBJ whole genome shotgun (WGS) entry which is preliminary data.</text>
</comment>
<keyword evidence="2" id="KW-0472">Membrane</keyword>
<sequence length="93" mass="10259">MQPAACACLPTQDALGLTTLASALTDQKDVGETAILVLMCLALFWVVKLQRQRMAQATQRRTGQERPQTEESEHEGDELAESAESEGQEDVRR</sequence>
<name>A0ABQ7GL60_DUNSA</name>